<dbReference type="Pfam" id="PF05024">
    <property type="entry name" value="Gpi1"/>
    <property type="match status" value="1"/>
</dbReference>
<accession>A0A5C3DP51</accession>
<sequence>MLGSSTSATSCPPQSSVLEEQQGAAGLDAAGVDNLLIFWPDKLAPLDHHLSAKPSTEQDQQLHTLFIGRIVYGHAREAAVVVIGTVQGHSPDAVCNKIASKGLTVVGSVLADRDTTRSLGQSGLNRSNLPSCQVWLTMLSPSSSDELPPIVSVCFNGSGAANDHVDPITPCAINLISYSIPNSRMLQYFALEPLRLAPVSGMKLVSTATALLVPDAQLPAFSRMMAADSAPSMLQNKFLQLLLLDPVHWQSQRCIRPQQGLIPRGTALRRSIELINQLQAQRERFTLETAVSTVNGATNGCVANEPNAEKTARRGSLLASTSNALTRVALTVQRALRHPLYTAREPPVAIDGIARLSTGLRPSPLRLTSISACAKQLDVRISQLTVAPRLASRLRYLRKQQKLSIDEIAAPYIGLWNAIWLIANDIILGHAASVLLLQTKAHLANLGRVSAERYLLDSVLWLLSWLENWPAGLKLNTELSLFFSDAYSSLTSAWHSQGLVHILSRLELVIVGMALAGRFMGVTMVLCMLQDLLSICTLHITIFYTLSFRTLRAFVYVLSALFDVFRGKKRNALRGGRLDDASYELDQLLLGTLLFTLVAFLFPTVYVYYLAFGLVRFVVVGFEVGVVETCLGLLNHLPLFALMLRFKDPHRLPAGVWLQEVSQAKPATQAHVLRAGRFRLRSRPLEIGDIFEGYGQHVGGLVELPSMVLRCILGRPLRRSAPSPS</sequence>
<reference evidence="3 4" key="1">
    <citation type="submission" date="2018-03" db="EMBL/GenBank/DDBJ databases">
        <authorList>
            <person name="Guldener U."/>
        </authorList>
    </citation>
    <scope>NUCLEOTIDE SEQUENCE [LARGE SCALE GENOMIC DNA]</scope>
    <source>
        <strain evidence="3 4">NBRC100155</strain>
    </source>
</reference>
<dbReference type="InterPro" id="IPR007720">
    <property type="entry name" value="PigQ/GPI1"/>
</dbReference>
<dbReference type="GO" id="GO:0006506">
    <property type="term" value="P:GPI anchor biosynthetic process"/>
    <property type="evidence" value="ECO:0007669"/>
    <property type="project" value="InterPro"/>
</dbReference>
<dbReference type="GO" id="GO:0005783">
    <property type="term" value="C:endoplasmic reticulum"/>
    <property type="evidence" value="ECO:0007669"/>
    <property type="project" value="TreeGrafter"/>
</dbReference>
<dbReference type="PANTHER" id="PTHR21329">
    <property type="entry name" value="PHOSPHATIDYLINOSITOL N-ACETYLGLUCOSAMINYLTRANSFERASE SUBUNIT Q-RELATED"/>
    <property type="match status" value="1"/>
</dbReference>
<dbReference type="PANTHER" id="PTHR21329:SF3">
    <property type="entry name" value="PHOSPHATIDYLINOSITOL N-ACETYLGLUCOSAMINYLTRANSFERASE SUBUNIT Q"/>
    <property type="match status" value="1"/>
</dbReference>
<gene>
    <name evidence="3" type="ORF">UTRI_00255_B</name>
</gene>
<dbReference type="AlphaFoldDB" id="A0A5C3DP51"/>
<evidence type="ECO:0000313" key="4">
    <source>
        <dbReference type="Proteomes" id="UP000324022"/>
    </source>
</evidence>
<evidence type="ECO:0000256" key="2">
    <source>
        <dbReference type="SAM" id="Phobius"/>
    </source>
</evidence>
<feature type="region of interest" description="Disordered" evidence="1">
    <location>
        <begin position="1"/>
        <end position="20"/>
    </location>
</feature>
<evidence type="ECO:0000313" key="3">
    <source>
        <dbReference type="EMBL" id="SPO19858.1"/>
    </source>
</evidence>
<dbReference type="OrthoDB" id="70250at2759"/>
<keyword evidence="2" id="KW-0472">Membrane</keyword>
<evidence type="ECO:0000256" key="1">
    <source>
        <dbReference type="SAM" id="MobiDB-lite"/>
    </source>
</evidence>
<protein>
    <submittedName>
        <fullName evidence="3">Related to GPI1 - required for N-acetylglucosaminyl phosphatidylinositol synthesis</fullName>
    </submittedName>
</protein>
<feature type="transmembrane region" description="Helical" evidence="2">
    <location>
        <begin position="617"/>
        <end position="642"/>
    </location>
</feature>
<keyword evidence="4" id="KW-1185">Reference proteome</keyword>
<dbReference type="GO" id="GO:0016020">
    <property type="term" value="C:membrane"/>
    <property type="evidence" value="ECO:0007669"/>
    <property type="project" value="InterPro"/>
</dbReference>
<name>A0A5C3DP51_9BASI</name>
<dbReference type="Proteomes" id="UP000324022">
    <property type="component" value="Unassembled WGS sequence"/>
</dbReference>
<feature type="compositionally biased region" description="Polar residues" evidence="1">
    <location>
        <begin position="1"/>
        <end position="19"/>
    </location>
</feature>
<dbReference type="EMBL" id="OOIN01000001">
    <property type="protein sequence ID" value="SPO19858.1"/>
    <property type="molecule type" value="Genomic_DNA"/>
</dbReference>
<keyword evidence="2" id="KW-1133">Transmembrane helix</keyword>
<organism evidence="3 4">
    <name type="scientific">Ustilago trichophora</name>
    <dbReference type="NCBI Taxonomy" id="86804"/>
    <lineage>
        <taxon>Eukaryota</taxon>
        <taxon>Fungi</taxon>
        <taxon>Dikarya</taxon>
        <taxon>Basidiomycota</taxon>
        <taxon>Ustilaginomycotina</taxon>
        <taxon>Ustilaginomycetes</taxon>
        <taxon>Ustilaginales</taxon>
        <taxon>Ustilaginaceae</taxon>
        <taxon>Ustilago</taxon>
    </lineage>
</organism>
<keyword evidence="2" id="KW-0812">Transmembrane</keyword>
<feature type="transmembrane region" description="Helical" evidence="2">
    <location>
        <begin position="550"/>
        <end position="567"/>
    </location>
</feature>
<feature type="transmembrane region" description="Helical" evidence="2">
    <location>
        <begin position="588"/>
        <end position="611"/>
    </location>
</feature>
<proteinExistence type="predicted"/>